<dbReference type="EC" id="2.7.7.6" evidence="1"/>
<dbReference type="InterPro" id="IPR006592">
    <property type="entry name" value="RNA_pol_N"/>
</dbReference>
<organism evidence="8">
    <name type="scientific">Panulirus argus virus 1</name>
    <dbReference type="NCBI Taxonomy" id="380624"/>
    <lineage>
        <taxon>Viruses</taxon>
    </lineage>
</organism>
<reference evidence="8" key="1">
    <citation type="journal article" date="2020" name="MBio">
        <title>A New Family of DNA Viruses Causing Disease in Crustaceans from Diverse Aquatic Biomes.</title>
        <authorList>
            <person name="Subramaniam K."/>
            <person name="Behringer D.C."/>
            <person name="Bojko J."/>
            <person name="Yutin N."/>
            <person name="Clark A.S."/>
            <person name="Bateman K.S."/>
            <person name="van Aerle R."/>
            <person name="Bass D."/>
            <person name="Kerr R.C."/>
            <person name="Koonin E.V."/>
            <person name="Stentiford G.D."/>
            <person name="Waltzek T.B."/>
        </authorList>
    </citation>
    <scope>NUCLEOTIDE SEQUENCE</scope>
</reference>
<feature type="compositionally biased region" description="Gly residues" evidence="6">
    <location>
        <begin position="302"/>
        <end position="314"/>
    </location>
</feature>
<evidence type="ECO:0000256" key="5">
    <source>
        <dbReference type="ARBA" id="ARBA00023163"/>
    </source>
</evidence>
<proteinExistence type="predicted"/>
<dbReference type="GO" id="GO:0000428">
    <property type="term" value="C:DNA-directed RNA polymerase complex"/>
    <property type="evidence" value="ECO:0007669"/>
    <property type="project" value="UniProtKB-KW"/>
</dbReference>
<feature type="domain" description="RNA polymerase N-terminal" evidence="7">
    <location>
        <begin position="122"/>
        <end position="385"/>
    </location>
</feature>
<dbReference type="Gene3D" id="2.40.40.20">
    <property type="match status" value="1"/>
</dbReference>
<feature type="region of interest" description="Disordered" evidence="6">
    <location>
        <begin position="292"/>
        <end position="314"/>
    </location>
</feature>
<keyword evidence="2" id="KW-0240">DNA-directed RNA polymerase</keyword>
<protein>
    <recommendedName>
        <fullName evidence="1">DNA-directed RNA polymerase</fullName>
        <ecNumber evidence="1">2.7.7.6</ecNumber>
    </recommendedName>
</protein>
<dbReference type="SUPFAM" id="SSF64484">
    <property type="entry name" value="beta and beta-prime subunits of DNA dependent RNA-polymerase"/>
    <property type="match status" value="1"/>
</dbReference>
<dbReference type="PANTHER" id="PTHR19376:SF32">
    <property type="entry name" value="DNA-DIRECTED RNA POLYMERASE III SUBUNIT RPC1"/>
    <property type="match status" value="1"/>
</dbReference>
<keyword evidence="3" id="KW-0808">Transferase</keyword>
<dbReference type="SMART" id="SM00663">
    <property type="entry name" value="RPOLA_N"/>
    <property type="match status" value="1"/>
</dbReference>
<dbReference type="InterPro" id="IPR045867">
    <property type="entry name" value="DNA-dir_RpoC_beta_prime"/>
</dbReference>
<evidence type="ECO:0000256" key="3">
    <source>
        <dbReference type="ARBA" id="ARBA00022679"/>
    </source>
</evidence>
<dbReference type="GO" id="GO:0003899">
    <property type="term" value="F:DNA-directed RNA polymerase activity"/>
    <property type="evidence" value="ECO:0007669"/>
    <property type="project" value="UniProtKB-EC"/>
</dbReference>
<dbReference type="PANTHER" id="PTHR19376">
    <property type="entry name" value="DNA-DIRECTED RNA POLYMERASE"/>
    <property type="match status" value="1"/>
</dbReference>
<sequence>MKIKFEYFTPSEASRLKDFGASLAKEKKKIGNRCFQCAEEECLGEYSVIRLGECFVYNTHSLSLINREMGRVCKDPKLCLCGGKNKCKLKKLDDKKYLFLCNNTVRLTGRRVFDMLRTVTDKLLLFNYIVVPPLHLLTEHMAKFKIKCKNINQLCKNVNNNCQIVSIYHSMLYASKYHDLSLKGLLNSKEGLVVKNIIGKRSFMTMRAVITSHNYNYDTVYIPSCIYDSIDAEKYNRDWAVLNRQPSLKRESMIAVKVKRVNCRCCRCRRCRLSSLLLRRRRRRRCCRLSREGGEEGEEGGGGEGGEGGGGGGREGCKAPVIKIPIQIVKPLNADFDGDECNLHFPSLGVNLDNMRLENYIIDSQNDDVLIGPVYEILDFIYYYFTKRCCGRGVDVRELGYNKLPPSFVARWNAVNAKTPPYRCLLSVLSYSAFDETDHFTTGADDNGKIRVTNGIVRHGSVFSKTTLCVGAKSLVYQYNLKHGPEKVVGILYKTINDLIALVLETYPRPSMSYSDLSEFKRTKDYKVFDTFLNSGGKLKKEHVFQATLDIDLEYLDTPSRLNGGPPSSSSLSGNNINYYDGISMVDVFDLAPKDRQSLIDSGNSKIAESGYLTKIILKLLDHVLYDVENKVVVDMDTGNRLMKLQFHRSFLPDDLENRYVNVGTLAALCITEYFSQMYLKSANISNLSYVREMKHNNFAILKSIFVHDTCKIYPDRVVYKITNKQRKGMGEDFSTHYILYGVVLTVRYAQRQLQDVFPNLNPLHCRILIHTLYQHGCLGKKLDHFYKFFFHSQYQCAINLVNEAYTSKSLTVHDIVSTYTGLGPPPPPQPASS</sequence>
<evidence type="ECO:0000313" key="8">
    <source>
        <dbReference type="EMBL" id="QIQ08656.1"/>
    </source>
</evidence>
<gene>
    <name evidence="8" type="primary">ORF40</name>
</gene>
<evidence type="ECO:0000256" key="1">
    <source>
        <dbReference type="ARBA" id="ARBA00012418"/>
    </source>
</evidence>
<name>A0A6G9HE85_9VIRU</name>
<dbReference type="GO" id="GO:0003677">
    <property type="term" value="F:DNA binding"/>
    <property type="evidence" value="ECO:0007669"/>
    <property type="project" value="InterPro"/>
</dbReference>
<dbReference type="EMBL" id="MN604017">
    <property type="protein sequence ID" value="QIQ08656.1"/>
    <property type="molecule type" value="Genomic_DNA"/>
</dbReference>
<evidence type="ECO:0000256" key="4">
    <source>
        <dbReference type="ARBA" id="ARBA00022695"/>
    </source>
</evidence>
<evidence type="ECO:0000256" key="6">
    <source>
        <dbReference type="SAM" id="MobiDB-lite"/>
    </source>
</evidence>
<keyword evidence="5" id="KW-0804">Transcription</keyword>
<keyword evidence="4" id="KW-0548">Nucleotidyltransferase</keyword>
<evidence type="ECO:0000259" key="7">
    <source>
        <dbReference type="SMART" id="SM00663"/>
    </source>
</evidence>
<evidence type="ECO:0000256" key="2">
    <source>
        <dbReference type="ARBA" id="ARBA00022478"/>
    </source>
</evidence>
<accession>A0A6G9HE85</accession>
<dbReference type="GO" id="GO:0006351">
    <property type="term" value="P:DNA-templated transcription"/>
    <property type="evidence" value="ECO:0007669"/>
    <property type="project" value="InterPro"/>
</dbReference>